<dbReference type="AlphaFoldDB" id="A0A9P7VAN8"/>
<reference evidence="2" key="1">
    <citation type="submission" date="2021-03" db="EMBL/GenBank/DDBJ databases">
        <authorList>
            <person name="Palmer J.M."/>
        </authorList>
    </citation>
    <scope>NUCLEOTIDE SEQUENCE</scope>
    <source>
        <strain evidence="2">ARV_011</strain>
    </source>
</reference>
<dbReference type="OrthoDB" id="2148946at2759"/>
<evidence type="ECO:0000313" key="2">
    <source>
        <dbReference type="EMBL" id="KAG7194300.1"/>
    </source>
</evidence>
<name>A0A9P7VAN8_9ASCO</name>
<dbReference type="RefSeq" id="XP_043049847.1">
    <property type="nucleotide sequence ID" value="XM_043195674.1"/>
</dbReference>
<dbReference type="Proteomes" id="UP000790833">
    <property type="component" value="Unassembled WGS sequence"/>
</dbReference>
<comment type="caution">
    <text evidence="2">The sequence shown here is derived from an EMBL/GenBank/DDBJ whole genome shotgun (WGS) entry which is preliminary data.</text>
</comment>
<dbReference type="GeneID" id="66118404"/>
<sequence>MHNKSMDSLSVPGYNDRPRSGSRDSFASSQFSGFSEVSSITPSTSQTWASEHPSSSSLVRYLLLKRKDIKSGVFPNEHEERHRQQIDDYLITKYYSYAKAEKLILPWDKLLEVYIFGDELRNNSNEQLWNSLLNHHQESGQFQFRTTASTSPSSSISNAIEYLNQLVTDLSKLDEILDLYSKPDNWMSDKLFEAFYNFNENMVVPIPMSITLFADYMVSIKHANSEFYMNHLFKLIRLLWYIYLLHQRKVLEPHIEQMDTMKQITLNKFLSKDNNTSLGLSLLHLGEFFQVKGDINSATNIWEISAHLTRDPECCQMAVWGLSDGYGSGNKYKLLNKLGKKTKTNKYNTKRRIAQLYRIANEKNKKDIGVSWVWKDKYD</sequence>
<gene>
    <name evidence="2" type="ORF">KQ657_005030</name>
</gene>
<feature type="region of interest" description="Disordered" evidence="1">
    <location>
        <begin position="1"/>
        <end position="29"/>
    </location>
</feature>
<accession>A0A9P7VAN8</accession>
<dbReference type="EMBL" id="JAHMUF010000008">
    <property type="protein sequence ID" value="KAG7194300.1"/>
    <property type="molecule type" value="Genomic_DNA"/>
</dbReference>
<evidence type="ECO:0000256" key="1">
    <source>
        <dbReference type="SAM" id="MobiDB-lite"/>
    </source>
</evidence>
<protein>
    <submittedName>
        <fullName evidence="2">Uncharacterized protein</fullName>
    </submittedName>
</protein>
<evidence type="ECO:0000313" key="3">
    <source>
        <dbReference type="Proteomes" id="UP000790833"/>
    </source>
</evidence>
<keyword evidence="3" id="KW-1185">Reference proteome</keyword>
<organism evidence="2 3">
    <name type="scientific">Scheffersomyces spartinae</name>
    <dbReference type="NCBI Taxonomy" id="45513"/>
    <lineage>
        <taxon>Eukaryota</taxon>
        <taxon>Fungi</taxon>
        <taxon>Dikarya</taxon>
        <taxon>Ascomycota</taxon>
        <taxon>Saccharomycotina</taxon>
        <taxon>Pichiomycetes</taxon>
        <taxon>Debaryomycetaceae</taxon>
        <taxon>Scheffersomyces</taxon>
    </lineage>
</organism>
<proteinExistence type="predicted"/>